<protein>
    <submittedName>
        <fullName evidence="2">Uncharacterized protein</fullName>
    </submittedName>
</protein>
<dbReference type="Proteomes" id="UP000324222">
    <property type="component" value="Unassembled WGS sequence"/>
</dbReference>
<accession>A0A5B7FTF4</accession>
<sequence length="144" mass="16298">MKTTFIKVCTGKQGLSKRVCASRWTTFDFMQRFNERKLSGAQYNEKQSEVAAVAAACMHKSVARQQGVALSSLLWRVYNLFPGRRNIDFRSSGPRPQRRGGHALNHTAIGAEVTGVQPWVEVGDRGGEEKCDDERRRGKLRERE</sequence>
<keyword evidence="3" id="KW-1185">Reference proteome</keyword>
<feature type="region of interest" description="Disordered" evidence="1">
    <location>
        <begin position="88"/>
        <end position="107"/>
    </location>
</feature>
<dbReference type="AlphaFoldDB" id="A0A5B7FTF4"/>
<name>A0A5B7FTF4_PORTR</name>
<comment type="caution">
    <text evidence="2">The sequence shown here is derived from an EMBL/GenBank/DDBJ whole genome shotgun (WGS) entry which is preliminary data.</text>
</comment>
<evidence type="ECO:0000313" key="2">
    <source>
        <dbReference type="EMBL" id="MPC48569.1"/>
    </source>
</evidence>
<gene>
    <name evidence="2" type="ORF">E2C01_042345</name>
</gene>
<reference evidence="2 3" key="1">
    <citation type="submission" date="2019-05" db="EMBL/GenBank/DDBJ databases">
        <title>Another draft genome of Portunus trituberculatus and its Hox gene families provides insights of decapod evolution.</title>
        <authorList>
            <person name="Jeong J.-H."/>
            <person name="Song I."/>
            <person name="Kim S."/>
            <person name="Choi T."/>
            <person name="Kim D."/>
            <person name="Ryu S."/>
            <person name="Kim W."/>
        </authorList>
    </citation>
    <scope>NUCLEOTIDE SEQUENCE [LARGE SCALE GENOMIC DNA]</scope>
    <source>
        <tissue evidence="2">Muscle</tissue>
    </source>
</reference>
<evidence type="ECO:0000256" key="1">
    <source>
        <dbReference type="SAM" id="MobiDB-lite"/>
    </source>
</evidence>
<evidence type="ECO:0000313" key="3">
    <source>
        <dbReference type="Proteomes" id="UP000324222"/>
    </source>
</evidence>
<proteinExistence type="predicted"/>
<organism evidence="2 3">
    <name type="scientific">Portunus trituberculatus</name>
    <name type="common">Swimming crab</name>
    <name type="synonym">Neptunus trituberculatus</name>
    <dbReference type="NCBI Taxonomy" id="210409"/>
    <lineage>
        <taxon>Eukaryota</taxon>
        <taxon>Metazoa</taxon>
        <taxon>Ecdysozoa</taxon>
        <taxon>Arthropoda</taxon>
        <taxon>Crustacea</taxon>
        <taxon>Multicrustacea</taxon>
        <taxon>Malacostraca</taxon>
        <taxon>Eumalacostraca</taxon>
        <taxon>Eucarida</taxon>
        <taxon>Decapoda</taxon>
        <taxon>Pleocyemata</taxon>
        <taxon>Brachyura</taxon>
        <taxon>Eubrachyura</taxon>
        <taxon>Portunoidea</taxon>
        <taxon>Portunidae</taxon>
        <taxon>Portuninae</taxon>
        <taxon>Portunus</taxon>
    </lineage>
</organism>
<feature type="region of interest" description="Disordered" evidence="1">
    <location>
        <begin position="122"/>
        <end position="144"/>
    </location>
</feature>
<dbReference type="EMBL" id="VSRR010008355">
    <property type="protein sequence ID" value="MPC48569.1"/>
    <property type="molecule type" value="Genomic_DNA"/>
</dbReference>